<accession>A0ABQ2B2A6</accession>
<dbReference type="EMBL" id="BMDG01000001">
    <property type="protein sequence ID" value="GGI04554.1"/>
    <property type="molecule type" value="Genomic_DNA"/>
</dbReference>
<evidence type="ECO:0000256" key="1">
    <source>
        <dbReference type="SAM" id="SignalP"/>
    </source>
</evidence>
<organism evidence="2 3">
    <name type="scientific">Isoptericola cucumis</name>
    <dbReference type="NCBI Taxonomy" id="1776856"/>
    <lineage>
        <taxon>Bacteria</taxon>
        <taxon>Bacillati</taxon>
        <taxon>Actinomycetota</taxon>
        <taxon>Actinomycetes</taxon>
        <taxon>Micrococcales</taxon>
        <taxon>Promicromonosporaceae</taxon>
        <taxon>Isoptericola</taxon>
    </lineage>
</organism>
<sequence>MSVDLVARSLALGLAAGARASLGLAAPVLGPAPASRRGEPAAYVRRPPASLRTVAVLSVVGELVGDTLPATPSRLENHGPDGRAVSGAAGGLLLARRRRAPVAGTLVAAAAGVAGAVAGTGVGAAWRSAFARRGWPDLPAALAEDVVALALATWAVRA</sequence>
<keyword evidence="1" id="KW-0732">Signal</keyword>
<comment type="caution">
    <text evidence="2">The sequence shown here is derived from an EMBL/GenBank/DDBJ whole genome shotgun (WGS) entry which is preliminary data.</text>
</comment>
<feature type="signal peptide" evidence="1">
    <location>
        <begin position="1"/>
        <end position="20"/>
    </location>
</feature>
<name>A0ABQ2B2A6_9MICO</name>
<evidence type="ECO:0008006" key="4">
    <source>
        <dbReference type="Google" id="ProtNLM"/>
    </source>
</evidence>
<reference evidence="3" key="1">
    <citation type="journal article" date="2019" name="Int. J. Syst. Evol. Microbiol.">
        <title>The Global Catalogue of Microorganisms (GCM) 10K type strain sequencing project: providing services to taxonomists for standard genome sequencing and annotation.</title>
        <authorList>
            <consortium name="The Broad Institute Genomics Platform"/>
            <consortium name="The Broad Institute Genome Sequencing Center for Infectious Disease"/>
            <person name="Wu L."/>
            <person name="Ma J."/>
        </authorList>
    </citation>
    <scope>NUCLEOTIDE SEQUENCE [LARGE SCALE GENOMIC DNA]</scope>
    <source>
        <strain evidence="3">CCM 8653</strain>
    </source>
</reference>
<gene>
    <name evidence="2" type="ORF">GCM10007368_01740</name>
</gene>
<feature type="chain" id="PRO_5046028214" description="DUF4126 domain-containing protein" evidence="1">
    <location>
        <begin position="21"/>
        <end position="158"/>
    </location>
</feature>
<dbReference type="RefSeq" id="WP_188521755.1">
    <property type="nucleotide sequence ID" value="NZ_BMDG01000001.1"/>
</dbReference>
<evidence type="ECO:0000313" key="2">
    <source>
        <dbReference type="EMBL" id="GGI04554.1"/>
    </source>
</evidence>
<evidence type="ECO:0000313" key="3">
    <source>
        <dbReference type="Proteomes" id="UP000632535"/>
    </source>
</evidence>
<protein>
    <recommendedName>
        <fullName evidence="4">DUF4126 domain-containing protein</fullName>
    </recommendedName>
</protein>
<dbReference type="Proteomes" id="UP000632535">
    <property type="component" value="Unassembled WGS sequence"/>
</dbReference>
<proteinExistence type="predicted"/>
<keyword evidence="3" id="KW-1185">Reference proteome</keyword>